<proteinExistence type="predicted"/>
<dbReference type="eggNOG" id="COG1585">
    <property type="taxonomic scope" value="Bacteria"/>
</dbReference>
<gene>
    <name evidence="7" type="ORF">IMCC3088_253</name>
</gene>
<dbReference type="EMBL" id="AEIG01000011">
    <property type="protein sequence ID" value="EGG30629.1"/>
    <property type="molecule type" value="Genomic_DNA"/>
</dbReference>
<feature type="transmembrane region" description="Helical" evidence="5">
    <location>
        <begin position="48"/>
        <end position="64"/>
    </location>
</feature>
<dbReference type="Pfam" id="PF01957">
    <property type="entry name" value="NfeD"/>
    <property type="match status" value="1"/>
</dbReference>
<reference evidence="7 8" key="1">
    <citation type="journal article" date="2011" name="J. Bacteriol.">
        <title>Genome sequence of strain IMCC3088, a proteorhodopsin-containing marine bacterium belonging to the OM60/NOR5 clade.</title>
        <authorList>
            <person name="Jang Y."/>
            <person name="Oh H.M."/>
            <person name="Kang I."/>
            <person name="Lee K."/>
            <person name="Yang S.J."/>
            <person name="Cho J.C."/>
        </authorList>
    </citation>
    <scope>NUCLEOTIDE SEQUENCE [LARGE SCALE GENOMIC DNA]</scope>
    <source>
        <strain evidence="7 8">IMCC3088</strain>
    </source>
</reference>
<evidence type="ECO:0000313" key="7">
    <source>
        <dbReference type="EMBL" id="EGG30629.1"/>
    </source>
</evidence>
<dbReference type="GO" id="GO:0005886">
    <property type="term" value="C:plasma membrane"/>
    <property type="evidence" value="ECO:0007669"/>
    <property type="project" value="TreeGrafter"/>
</dbReference>
<organism evidence="7 8">
    <name type="scientific">Aequoribacter fuscus</name>
    <dbReference type="NCBI Taxonomy" id="2518989"/>
    <lineage>
        <taxon>Bacteria</taxon>
        <taxon>Pseudomonadati</taxon>
        <taxon>Pseudomonadota</taxon>
        <taxon>Gammaproteobacteria</taxon>
        <taxon>Cellvibrionales</taxon>
        <taxon>Halieaceae</taxon>
        <taxon>Aequoribacter</taxon>
    </lineage>
</organism>
<dbReference type="GO" id="GO:0008233">
    <property type="term" value="F:peptidase activity"/>
    <property type="evidence" value="ECO:0007669"/>
    <property type="project" value="UniProtKB-KW"/>
</dbReference>
<evidence type="ECO:0000256" key="1">
    <source>
        <dbReference type="ARBA" id="ARBA00004141"/>
    </source>
</evidence>
<dbReference type="Proteomes" id="UP000005615">
    <property type="component" value="Unassembled WGS sequence"/>
</dbReference>
<dbReference type="InterPro" id="IPR012340">
    <property type="entry name" value="NA-bd_OB-fold"/>
</dbReference>
<dbReference type="STRING" id="2518989.IMCC3088_253"/>
<dbReference type="InterPro" id="IPR002810">
    <property type="entry name" value="NfeD-like_C"/>
</dbReference>
<evidence type="ECO:0000256" key="3">
    <source>
        <dbReference type="ARBA" id="ARBA00022989"/>
    </source>
</evidence>
<comment type="caution">
    <text evidence="7">The sequence shown here is derived from an EMBL/GenBank/DDBJ whole genome shotgun (WGS) entry which is preliminary data.</text>
</comment>
<keyword evidence="8" id="KW-1185">Reference proteome</keyword>
<dbReference type="Gene3D" id="2.40.50.140">
    <property type="entry name" value="Nucleic acid-binding proteins"/>
    <property type="match status" value="1"/>
</dbReference>
<protein>
    <submittedName>
        <fullName evidence="7">Putative activity regulator of membrane protease YbbK</fullName>
    </submittedName>
</protein>
<feature type="transmembrane region" description="Helical" evidence="5">
    <location>
        <begin position="12"/>
        <end position="42"/>
    </location>
</feature>
<keyword evidence="2 5" id="KW-0812">Transmembrane</keyword>
<dbReference type="GO" id="GO:0006508">
    <property type="term" value="P:proteolysis"/>
    <property type="evidence" value="ECO:0007669"/>
    <property type="project" value="UniProtKB-KW"/>
</dbReference>
<dbReference type="PANTHER" id="PTHR33507:SF3">
    <property type="entry name" value="INNER MEMBRANE PROTEIN YBBJ"/>
    <property type="match status" value="1"/>
</dbReference>
<feature type="domain" description="NfeD-like C-terminal" evidence="6">
    <location>
        <begin position="86"/>
        <end position="145"/>
    </location>
</feature>
<dbReference type="SUPFAM" id="SSF141322">
    <property type="entry name" value="NfeD domain-like"/>
    <property type="match status" value="1"/>
</dbReference>
<keyword evidence="3 5" id="KW-1133">Transmembrane helix</keyword>
<evidence type="ECO:0000256" key="4">
    <source>
        <dbReference type="ARBA" id="ARBA00023136"/>
    </source>
</evidence>
<dbReference type="PANTHER" id="PTHR33507">
    <property type="entry name" value="INNER MEMBRANE PROTEIN YBBJ"/>
    <property type="match status" value="1"/>
</dbReference>
<evidence type="ECO:0000259" key="6">
    <source>
        <dbReference type="Pfam" id="PF01957"/>
    </source>
</evidence>
<name>F3KZE2_9GAMM</name>
<evidence type="ECO:0000313" key="8">
    <source>
        <dbReference type="Proteomes" id="UP000005615"/>
    </source>
</evidence>
<accession>F3KZE2</accession>
<dbReference type="AlphaFoldDB" id="F3KZE2"/>
<dbReference type="InterPro" id="IPR052165">
    <property type="entry name" value="Membrane_assoc_protease"/>
</dbReference>
<evidence type="ECO:0000256" key="2">
    <source>
        <dbReference type="ARBA" id="ARBA00022692"/>
    </source>
</evidence>
<keyword evidence="4 5" id="KW-0472">Membrane</keyword>
<keyword evidence="7" id="KW-0378">Hydrolase</keyword>
<evidence type="ECO:0000256" key="5">
    <source>
        <dbReference type="SAM" id="Phobius"/>
    </source>
</evidence>
<sequence length="147" mass="16068">MELIWIVLGIGMILAEFIVPGLIVIFFGISALVVGLLAWWGVLTDTTYQLWLFGILSGGLLLTLRNRFKAWFQGGSLVADTDTPDDDYIGHYATVLNGFDNDSAFGKVTYRDAHWSAKSANGETVNAGERVLITGRQGSTLIIQKEA</sequence>
<keyword evidence="7" id="KW-0645">Protease</keyword>
<comment type="subcellular location">
    <subcellularLocation>
        <location evidence="1">Membrane</location>
        <topology evidence="1">Multi-pass membrane protein</topology>
    </subcellularLocation>
</comment>